<sequence>MSITRFVTILALLIAGGSAAWADEYVNTNNGQGAQGVILELNVPGGRTSSVVSETNRIPTSTSYTGATVMTAGTAYPAGHAVGYLVTAPGSVTFTFLDGSTLTLALAASTQFQILPFAVTEYTLSGGAAGTFVNLN</sequence>
<keyword evidence="3" id="KW-1185">Reference proteome</keyword>
<reference evidence="2 3" key="1">
    <citation type="journal article" date="2018" name="Arch. Microbiol.">
        <title>New insights into the metabolic potential of the phototrophic purple bacterium Rhodopila globiformis DSM 161(T) from its draft genome sequence and evidence for a vanadium-dependent nitrogenase.</title>
        <authorList>
            <person name="Imhoff J.F."/>
            <person name="Rahn T."/>
            <person name="Kunzel S."/>
            <person name="Neulinger S.C."/>
        </authorList>
    </citation>
    <scope>NUCLEOTIDE SEQUENCE [LARGE SCALE GENOMIC DNA]</scope>
    <source>
        <strain evidence="2 3">DSM 161</strain>
    </source>
</reference>
<feature type="chain" id="PRO_5015460969" evidence="1">
    <location>
        <begin position="23"/>
        <end position="136"/>
    </location>
</feature>
<comment type="caution">
    <text evidence="2">The sequence shown here is derived from an EMBL/GenBank/DDBJ whole genome shotgun (WGS) entry which is preliminary data.</text>
</comment>
<evidence type="ECO:0000313" key="2">
    <source>
        <dbReference type="EMBL" id="PPQ31926.1"/>
    </source>
</evidence>
<evidence type="ECO:0000313" key="3">
    <source>
        <dbReference type="Proteomes" id="UP000239724"/>
    </source>
</evidence>
<name>A0A2S6NBD9_RHOGL</name>
<dbReference type="AlphaFoldDB" id="A0A2S6NBD9"/>
<dbReference type="RefSeq" id="WP_104519883.1">
    <property type="nucleotide sequence ID" value="NZ_NHRY01000181.1"/>
</dbReference>
<dbReference type="EMBL" id="NHRY01000181">
    <property type="protein sequence ID" value="PPQ31926.1"/>
    <property type="molecule type" value="Genomic_DNA"/>
</dbReference>
<gene>
    <name evidence="2" type="ORF">CCS01_16260</name>
</gene>
<accession>A0A2S6NBD9</accession>
<feature type="signal peptide" evidence="1">
    <location>
        <begin position="1"/>
        <end position="22"/>
    </location>
</feature>
<evidence type="ECO:0000256" key="1">
    <source>
        <dbReference type="SAM" id="SignalP"/>
    </source>
</evidence>
<dbReference type="Proteomes" id="UP000239724">
    <property type="component" value="Unassembled WGS sequence"/>
</dbReference>
<protein>
    <submittedName>
        <fullName evidence="2">Uncharacterized protein</fullName>
    </submittedName>
</protein>
<proteinExistence type="predicted"/>
<organism evidence="2 3">
    <name type="scientific">Rhodopila globiformis</name>
    <name type="common">Rhodopseudomonas globiformis</name>
    <dbReference type="NCBI Taxonomy" id="1071"/>
    <lineage>
        <taxon>Bacteria</taxon>
        <taxon>Pseudomonadati</taxon>
        <taxon>Pseudomonadota</taxon>
        <taxon>Alphaproteobacteria</taxon>
        <taxon>Acetobacterales</taxon>
        <taxon>Acetobacteraceae</taxon>
        <taxon>Rhodopila</taxon>
    </lineage>
</organism>
<keyword evidence="1" id="KW-0732">Signal</keyword>